<dbReference type="SUPFAM" id="SSF56059">
    <property type="entry name" value="Glutathione synthetase ATP-binding domain-like"/>
    <property type="match status" value="1"/>
</dbReference>
<dbReference type="EC" id="6.3.4.14" evidence="2"/>
<dbReference type="InterPro" id="IPR005479">
    <property type="entry name" value="CPAse_ATP-bd"/>
</dbReference>
<keyword evidence="4 8" id="KW-0547">Nucleotide-binding</keyword>
<comment type="function">
    <text evidence="1">This protein is a component of the acetyl coenzyme A carboxylase complex; first, biotin carboxylase catalyzes the carboxylation of the carrier protein and then the transcarboxylase transfers the carboxyl group to form malonyl-CoA.</text>
</comment>
<evidence type="ECO:0000256" key="7">
    <source>
        <dbReference type="ARBA" id="ARBA00048600"/>
    </source>
</evidence>
<evidence type="ECO:0000256" key="2">
    <source>
        <dbReference type="ARBA" id="ARBA00013263"/>
    </source>
</evidence>
<dbReference type="InterPro" id="IPR011761">
    <property type="entry name" value="ATP-grasp"/>
</dbReference>
<sequence>MFKRILIANRGEIALRIIRCAREMDIETVVVYSTADKDSLPVMGANYAVCIGPESPAKSYLNQDAIIETALRMECDAIHPGYGFLSENAEFASKCEEHNITFIGPSSELISKMGDKQEARKLMMENGVRVVPGSKEIIKSLKEAKEVAKEIGYPVLIKASAGGGGRGMRKVFEEKDLAKMFKMAKAEAKAAFANDDMYIEKLVINPRHIEVQILADKYGNVVSLGERDCSIQKNNQKMLEESPACGLSDEKRREISDMAILAGKVSGYNSVGTCEFILDKDENFYFIEMNTRIQVEHPVTEAVSDVDLIRQQIRVAAGLKLDIKNEDVELRGHAIEFRICAKTPGVIKNLHIPSGFGVRIETHLYNGYEITPFYDPMIAKVIVRGRSRLEVIRRLRRVLEEMVIDGVETNVAFLHQLTYHPDFLKGSYDTGFYEKEHSKIESWIGEVLTLSKDA</sequence>
<dbReference type="AlphaFoldDB" id="A0A1T4VLI9"/>
<evidence type="ECO:0000256" key="6">
    <source>
        <dbReference type="ARBA" id="ARBA00023267"/>
    </source>
</evidence>
<dbReference type="SMART" id="SM00878">
    <property type="entry name" value="Biotin_carb_C"/>
    <property type="match status" value="1"/>
</dbReference>
<gene>
    <name evidence="11" type="ORF">SAMN02745111_01198</name>
</gene>
<dbReference type="SUPFAM" id="SSF51246">
    <property type="entry name" value="Rudiment single hybrid motif"/>
    <property type="match status" value="1"/>
</dbReference>
<feature type="domain" description="ATP-grasp" evidence="9">
    <location>
        <begin position="120"/>
        <end position="317"/>
    </location>
</feature>
<dbReference type="GO" id="GO:0004075">
    <property type="term" value="F:biotin carboxylase activity"/>
    <property type="evidence" value="ECO:0007669"/>
    <property type="project" value="UniProtKB-EC"/>
</dbReference>
<dbReference type="RefSeq" id="WP_078766066.1">
    <property type="nucleotide sequence ID" value="NZ_FUXZ01000006.1"/>
</dbReference>
<proteinExistence type="predicted"/>
<dbReference type="EMBL" id="FUXZ01000006">
    <property type="protein sequence ID" value="SKA65775.1"/>
    <property type="molecule type" value="Genomic_DNA"/>
</dbReference>
<dbReference type="PROSITE" id="PS50979">
    <property type="entry name" value="BC"/>
    <property type="match status" value="1"/>
</dbReference>
<evidence type="ECO:0000256" key="5">
    <source>
        <dbReference type="ARBA" id="ARBA00022840"/>
    </source>
</evidence>
<dbReference type="InterPro" id="IPR005482">
    <property type="entry name" value="Biotin_COase_C"/>
</dbReference>
<dbReference type="Pfam" id="PF02786">
    <property type="entry name" value="CPSase_L_D2"/>
    <property type="match status" value="1"/>
</dbReference>
<evidence type="ECO:0000313" key="12">
    <source>
        <dbReference type="Proteomes" id="UP000190814"/>
    </source>
</evidence>
<evidence type="ECO:0000313" key="11">
    <source>
        <dbReference type="EMBL" id="SKA65775.1"/>
    </source>
</evidence>
<dbReference type="OrthoDB" id="9807469at2"/>
<evidence type="ECO:0000256" key="1">
    <source>
        <dbReference type="ARBA" id="ARBA00003761"/>
    </source>
</evidence>
<evidence type="ECO:0000259" key="9">
    <source>
        <dbReference type="PROSITE" id="PS50975"/>
    </source>
</evidence>
<dbReference type="PANTHER" id="PTHR48095">
    <property type="entry name" value="PYRUVATE CARBOXYLASE SUBUNIT A"/>
    <property type="match status" value="1"/>
</dbReference>
<evidence type="ECO:0000259" key="10">
    <source>
        <dbReference type="PROSITE" id="PS50979"/>
    </source>
</evidence>
<keyword evidence="6" id="KW-0092">Biotin</keyword>
<feature type="domain" description="Biotin carboxylation" evidence="10">
    <location>
        <begin position="1"/>
        <end position="438"/>
    </location>
</feature>
<dbReference type="Gene3D" id="3.30.470.20">
    <property type="entry name" value="ATP-grasp fold, B domain"/>
    <property type="match status" value="1"/>
</dbReference>
<dbReference type="PROSITE" id="PS00866">
    <property type="entry name" value="CPSASE_1"/>
    <property type="match status" value="1"/>
</dbReference>
<dbReference type="FunFam" id="3.30.1490.20:FF:000018">
    <property type="entry name" value="Biotin carboxylase"/>
    <property type="match status" value="1"/>
</dbReference>
<organism evidence="11 12">
    <name type="scientific">Eubacterium uniforme</name>
    <dbReference type="NCBI Taxonomy" id="39495"/>
    <lineage>
        <taxon>Bacteria</taxon>
        <taxon>Bacillati</taxon>
        <taxon>Bacillota</taxon>
        <taxon>Clostridia</taxon>
        <taxon>Eubacteriales</taxon>
        <taxon>Eubacteriaceae</taxon>
        <taxon>Eubacterium</taxon>
    </lineage>
</organism>
<evidence type="ECO:0000256" key="8">
    <source>
        <dbReference type="PROSITE-ProRule" id="PRU00409"/>
    </source>
</evidence>
<dbReference type="PANTHER" id="PTHR48095:SF2">
    <property type="entry name" value="BIOTIN CARBOXYLASE, CHLOROPLASTIC"/>
    <property type="match status" value="1"/>
</dbReference>
<dbReference type="GO" id="GO:0046872">
    <property type="term" value="F:metal ion binding"/>
    <property type="evidence" value="ECO:0007669"/>
    <property type="project" value="InterPro"/>
</dbReference>
<keyword evidence="12" id="KW-1185">Reference proteome</keyword>
<dbReference type="Proteomes" id="UP000190814">
    <property type="component" value="Unassembled WGS sequence"/>
</dbReference>
<dbReference type="InterPro" id="IPR016185">
    <property type="entry name" value="PreATP-grasp_dom_sf"/>
</dbReference>
<evidence type="ECO:0000256" key="4">
    <source>
        <dbReference type="ARBA" id="ARBA00022741"/>
    </source>
</evidence>
<keyword evidence="5 8" id="KW-0067">ATP-binding</keyword>
<dbReference type="NCBIfam" id="NF006367">
    <property type="entry name" value="PRK08591.1"/>
    <property type="match status" value="1"/>
</dbReference>
<dbReference type="SUPFAM" id="SSF52440">
    <property type="entry name" value="PreATP-grasp domain"/>
    <property type="match status" value="1"/>
</dbReference>
<dbReference type="GO" id="GO:0005524">
    <property type="term" value="F:ATP binding"/>
    <property type="evidence" value="ECO:0007669"/>
    <property type="project" value="UniProtKB-UniRule"/>
</dbReference>
<keyword evidence="3" id="KW-0436">Ligase</keyword>
<accession>A0A1T4VLI9</accession>
<dbReference type="FunFam" id="3.40.50.20:FF:000010">
    <property type="entry name" value="Propionyl-CoA carboxylase subunit alpha"/>
    <property type="match status" value="1"/>
</dbReference>
<dbReference type="STRING" id="39495.SAMN02745111_01198"/>
<dbReference type="Pfam" id="PF02785">
    <property type="entry name" value="Biotin_carb_C"/>
    <property type="match status" value="1"/>
</dbReference>
<dbReference type="InterPro" id="IPR011054">
    <property type="entry name" value="Rudment_hybrid_motif"/>
</dbReference>
<dbReference type="InterPro" id="IPR011764">
    <property type="entry name" value="Biotin_carboxylation_dom"/>
</dbReference>
<dbReference type="InterPro" id="IPR051602">
    <property type="entry name" value="ACC_Biotin_Carboxylase"/>
</dbReference>
<name>A0A1T4VLI9_9FIRM</name>
<reference evidence="11 12" key="1">
    <citation type="submission" date="2017-02" db="EMBL/GenBank/DDBJ databases">
        <authorList>
            <person name="Peterson S.W."/>
        </authorList>
    </citation>
    <scope>NUCLEOTIDE SEQUENCE [LARGE SCALE GENOMIC DNA]</scope>
    <source>
        <strain evidence="11 12">ATCC 35992</strain>
    </source>
</reference>
<protein>
    <recommendedName>
        <fullName evidence="2">biotin carboxylase</fullName>
        <ecNumber evidence="2">6.3.4.14</ecNumber>
    </recommendedName>
</protein>
<dbReference type="Pfam" id="PF00289">
    <property type="entry name" value="Biotin_carb_N"/>
    <property type="match status" value="1"/>
</dbReference>
<dbReference type="PROSITE" id="PS00867">
    <property type="entry name" value="CPSASE_2"/>
    <property type="match status" value="1"/>
</dbReference>
<evidence type="ECO:0000256" key="3">
    <source>
        <dbReference type="ARBA" id="ARBA00022598"/>
    </source>
</evidence>
<dbReference type="InterPro" id="IPR005481">
    <property type="entry name" value="BC-like_N"/>
</dbReference>
<dbReference type="PROSITE" id="PS50975">
    <property type="entry name" value="ATP_GRASP"/>
    <property type="match status" value="1"/>
</dbReference>
<comment type="catalytic activity">
    <reaction evidence="7">
        <text>N(6)-biotinyl-L-lysyl-[protein] + hydrogencarbonate + ATP = N(6)-carboxybiotinyl-L-lysyl-[protein] + ADP + phosphate + H(+)</text>
        <dbReference type="Rhea" id="RHEA:13501"/>
        <dbReference type="Rhea" id="RHEA-COMP:10505"/>
        <dbReference type="Rhea" id="RHEA-COMP:10506"/>
        <dbReference type="ChEBI" id="CHEBI:15378"/>
        <dbReference type="ChEBI" id="CHEBI:17544"/>
        <dbReference type="ChEBI" id="CHEBI:30616"/>
        <dbReference type="ChEBI" id="CHEBI:43474"/>
        <dbReference type="ChEBI" id="CHEBI:83144"/>
        <dbReference type="ChEBI" id="CHEBI:83145"/>
        <dbReference type="ChEBI" id="CHEBI:456216"/>
        <dbReference type="EC" id="6.3.4.14"/>
    </reaction>
</comment>